<accession>A0A165P8M4</accession>
<evidence type="ECO:0000313" key="3">
    <source>
        <dbReference type="Proteomes" id="UP000076727"/>
    </source>
</evidence>
<feature type="signal peptide" evidence="1">
    <location>
        <begin position="1"/>
        <end position="20"/>
    </location>
</feature>
<dbReference type="AlphaFoldDB" id="A0A165P8M4"/>
<dbReference type="EMBL" id="KV429071">
    <property type="protein sequence ID" value="KZT67900.1"/>
    <property type="molecule type" value="Genomic_DNA"/>
</dbReference>
<protein>
    <recommendedName>
        <fullName evidence="4">F-box domain-containing protein</fullName>
    </recommendedName>
</protein>
<reference evidence="2 3" key="1">
    <citation type="journal article" date="2016" name="Mol. Biol. Evol.">
        <title>Comparative Genomics of Early-Diverging Mushroom-Forming Fungi Provides Insights into the Origins of Lignocellulose Decay Capabilities.</title>
        <authorList>
            <person name="Nagy L.G."/>
            <person name="Riley R."/>
            <person name="Tritt A."/>
            <person name="Adam C."/>
            <person name="Daum C."/>
            <person name="Floudas D."/>
            <person name="Sun H."/>
            <person name="Yadav J.S."/>
            <person name="Pangilinan J."/>
            <person name="Larsson K.H."/>
            <person name="Matsuura K."/>
            <person name="Barry K."/>
            <person name="Labutti K."/>
            <person name="Kuo R."/>
            <person name="Ohm R.A."/>
            <person name="Bhattacharya S.S."/>
            <person name="Shirouzu T."/>
            <person name="Yoshinaga Y."/>
            <person name="Martin F.M."/>
            <person name="Grigoriev I.V."/>
            <person name="Hibbett D.S."/>
        </authorList>
    </citation>
    <scope>NUCLEOTIDE SEQUENCE [LARGE SCALE GENOMIC DNA]</scope>
    <source>
        <strain evidence="2 3">L-15889</strain>
    </source>
</reference>
<dbReference type="OrthoDB" id="10463276at2759"/>
<feature type="chain" id="PRO_5007863847" description="F-box domain-containing protein" evidence="1">
    <location>
        <begin position="21"/>
        <end position="291"/>
    </location>
</feature>
<evidence type="ECO:0000256" key="1">
    <source>
        <dbReference type="SAM" id="SignalP"/>
    </source>
</evidence>
<dbReference type="Proteomes" id="UP000076727">
    <property type="component" value="Unassembled WGS sequence"/>
</dbReference>
<proteinExistence type="predicted"/>
<name>A0A165P8M4_9APHY</name>
<evidence type="ECO:0000313" key="2">
    <source>
        <dbReference type="EMBL" id="KZT67900.1"/>
    </source>
</evidence>
<keyword evidence="3" id="KW-1185">Reference proteome</keyword>
<evidence type="ECO:0008006" key="4">
    <source>
        <dbReference type="Google" id="ProtNLM"/>
    </source>
</evidence>
<sequence length="291" mass="32386">MFNHPAEVLQLLALFPNLSALDMNVFIFDPFGTELPGHSTLSMGSGNAIHIQKLHIDGANPAMPQLLHGLLNSPFVLLPREVSITGSGPCDCNSVMRLLYETRSVIEILHLGFIISTRMEKLLEEINVAEYPNLRIFELEYAYEVWELDLPGIGHFRTEAGDICHLPLFLSGLPESMEELVFRFNIPKKVTNGVLSIHWDFTNWDMLDCVFTELHTRIPALRITFYFVIASSHPIGLLATTPQGLPDIAGALGQRLRGAFARNMHIRITCSDSSNTAAIPEPVMLSPPQSD</sequence>
<organism evidence="2 3">
    <name type="scientific">Daedalea quercina L-15889</name>
    <dbReference type="NCBI Taxonomy" id="1314783"/>
    <lineage>
        <taxon>Eukaryota</taxon>
        <taxon>Fungi</taxon>
        <taxon>Dikarya</taxon>
        <taxon>Basidiomycota</taxon>
        <taxon>Agaricomycotina</taxon>
        <taxon>Agaricomycetes</taxon>
        <taxon>Polyporales</taxon>
        <taxon>Fomitopsis</taxon>
    </lineage>
</organism>
<keyword evidence="1" id="KW-0732">Signal</keyword>
<gene>
    <name evidence="2" type="ORF">DAEQUDRAFT_757835</name>
</gene>